<gene>
    <name evidence="3" type="ORF">FRUB_05130</name>
</gene>
<dbReference type="EMBL" id="NIDE01000008">
    <property type="protein sequence ID" value="OWK40211.1"/>
    <property type="molecule type" value="Genomic_DNA"/>
</dbReference>
<dbReference type="OrthoDB" id="9806395at2"/>
<dbReference type="InterPro" id="IPR002035">
    <property type="entry name" value="VWF_A"/>
</dbReference>
<comment type="caution">
    <text evidence="3">The sequence shown here is derived from an EMBL/GenBank/DDBJ whole genome shotgun (WGS) entry which is preliminary data.</text>
</comment>
<reference evidence="4" key="1">
    <citation type="submission" date="2017-06" db="EMBL/GenBank/DDBJ databases">
        <title>Genome analysis of Fimbriiglobus ruber SP5, the first member of the order Planctomycetales with confirmed chitinolytic capability.</title>
        <authorList>
            <person name="Ravin N.V."/>
            <person name="Rakitin A.L."/>
            <person name="Ivanova A.A."/>
            <person name="Beletsky A.V."/>
            <person name="Kulichevskaya I.S."/>
            <person name="Mardanov A.V."/>
            <person name="Dedysh S.N."/>
        </authorList>
    </citation>
    <scope>NUCLEOTIDE SEQUENCE [LARGE SCALE GENOMIC DNA]</scope>
    <source>
        <strain evidence="4">SP5</strain>
    </source>
</reference>
<dbReference type="PROSITE" id="PS50234">
    <property type="entry name" value="VWFA"/>
    <property type="match status" value="1"/>
</dbReference>
<evidence type="ECO:0000313" key="4">
    <source>
        <dbReference type="Proteomes" id="UP000214646"/>
    </source>
</evidence>
<dbReference type="Pfam" id="PF00092">
    <property type="entry name" value="VWA"/>
    <property type="match status" value="1"/>
</dbReference>
<name>A0A225DF75_9BACT</name>
<dbReference type="Gene3D" id="3.40.50.410">
    <property type="entry name" value="von Willebrand factor, type A domain"/>
    <property type="match status" value="1"/>
</dbReference>
<dbReference type="PIRSF" id="PIRSF020634">
    <property type="entry name" value="TerY_vWA"/>
    <property type="match status" value="1"/>
</dbReference>
<evidence type="ECO:0000313" key="3">
    <source>
        <dbReference type="EMBL" id="OWK40211.1"/>
    </source>
</evidence>
<evidence type="ECO:0000259" key="2">
    <source>
        <dbReference type="PROSITE" id="PS50234"/>
    </source>
</evidence>
<protein>
    <recommendedName>
        <fullName evidence="2">VWFA domain-containing protein</fullName>
    </recommendedName>
</protein>
<dbReference type="RefSeq" id="WP_088256170.1">
    <property type="nucleotide sequence ID" value="NZ_NIDE01000008.1"/>
</dbReference>
<feature type="region of interest" description="Disordered" evidence="1">
    <location>
        <begin position="207"/>
        <end position="232"/>
    </location>
</feature>
<dbReference type="AlphaFoldDB" id="A0A225DF75"/>
<organism evidence="3 4">
    <name type="scientific">Fimbriiglobus ruber</name>
    <dbReference type="NCBI Taxonomy" id="1908690"/>
    <lineage>
        <taxon>Bacteria</taxon>
        <taxon>Pseudomonadati</taxon>
        <taxon>Planctomycetota</taxon>
        <taxon>Planctomycetia</taxon>
        <taxon>Gemmatales</taxon>
        <taxon>Gemmataceae</taxon>
        <taxon>Fimbriiglobus</taxon>
    </lineage>
</organism>
<sequence>MIEQTAFGADTQPQFGTNSFAENPEPRCPCLLLLDISGSMNGPPINELNAGLVTFKDCLAADALAMKRIEIAIVTFGGTVQTACDFTTIEGFHPPTLTAGGDTPMGTAIAQAVSMIRQRKDTYKAHGISYYRPWIFLITDGGPTDAWASAAAQVKQGEASKSFLFFSVGVAGANFDVLKQISTREPLQLQGLEFKKLFLWLSQSQSSVSRSNPGDGVPLTDPTGPKGWASTI</sequence>
<feature type="region of interest" description="Disordered" evidence="1">
    <location>
        <begin position="1"/>
        <end position="21"/>
    </location>
</feature>
<dbReference type="InterPro" id="IPR011392">
    <property type="entry name" value="Tellurite-R_TerY"/>
</dbReference>
<feature type="domain" description="VWFA" evidence="2">
    <location>
        <begin position="29"/>
        <end position="208"/>
    </location>
</feature>
<keyword evidence="4" id="KW-1185">Reference proteome</keyword>
<dbReference type="SUPFAM" id="SSF53300">
    <property type="entry name" value="vWA-like"/>
    <property type="match status" value="1"/>
</dbReference>
<dbReference type="Proteomes" id="UP000214646">
    <property type="component" value="Unassembled WGS sequence"/>
</dbReference>
<evidence type="ECO:0000256" key="1">
    <source>
        <dbReference type="SAM" id="MobiDB-lite"/>
    </source>
</evidence>
<accession>A0A225DF75</accession>
<feature type="compositionally biased region" description="Polar residues" evidence="1">
    <location>
        <begin position="11"/>
        <end position="21"/>
    </location>
</feature>
<dbReference type="InterPro" id="IPR036465">
    <property type="entry name" value="vWFA_dom_sf"/>
</dbReference>
<proteinExistence type="predicted"/>
<dbReference type="SMART" id="SM00327">
    <property type="entry name" value="VWA"/>
    <property type="match status" value="1"/>
</dbReference>